<keyword evidence="4" id="KW-1185">Reference proteome</keyword>
<feature type="signal peptide" evidence="2">
    <location>
        <begin position="1"/>
        <end position="23"/>
    </location>
</feature>
<name>A0AAN6SSJ0_9PEZI</name>
<evidence type="ECO:0000256" key="1">
    <source>
        <dbReference type="SAM" id="MobiDB-lite"/>
    </source>
</evidence>
<dbReference type="Proteomes" id="UP001303115">
    <property type="component" value="Unassembled WGS sequence"/>
</dbReference>
<feature type="compositionally biased region" description="Low complexity" evidence="1">
    <location>
        <begin position="122"/>
        <end position="220"/>
    </location>
</feature>
<proteinExistence type="predicted"/>
<protein>
    <recommendedName>
        <fullName evidence="5">Extracellular membrane protein CFEM domain-containing protein</fullName>
    </recommendedName>
</protein>
<evidence type="ECO:0000256" key="2">
    <source>
        <dbReference type="SAM" id="SignalP"/>
    </source>
</evidence>
<dbReference type="AlphaFoldDB" id="A0AAN6SSJ0"/>
<evidence type="ECO:0000313" key="4">
    <source>
        <dbReference type="Proteomes" id="UP001303115"/>
    </source>
</evidence>
<comment type="caution">
    <text evidence="3">The sequence shown here is derived from an EMBL/GenBank/DDBJ whole genome shotgun (WGS) entry which is preliminary data.</text>
</comment>
<keyword evidence="2" id="KW-0732">Signal</keyword>
<reference evidence="4" key="1">
    <citation type="journal article" date="2023" name="Mol. Phylogenet. Evol.">
        <title>Genome-scale phylogeny and comparative genomics of the fungal order Sordariales.</title>
        <authorList>
            <person name="Hensen N."/>
            <person name="Bonometti L."/>
            <person name="Westerberg I."/>
            <person name="Brannstrom I.O."/>
            <person name="Guillou S."/>
            <person name="Cros-Aarteil S."/>
            <person name="Calhoun S."/>
            <person name="Haridas S."/>
            <person name="Kuo A."/>
            <person name="Mondo S."/>
            <person name="Pangilinan J."/>
            <person name="Riley R."/>
            <person name="LaButti K."/>
            <person name="Andreopoulos B."/>
            <person name="Lipzen A."/>
            <person name="Chen C."/>
            <person name="Yan M."/>
            <person name="Daum C."/>
            <person name="Ng V."/>
            <person name="Clum A."/>
            <person name="Steindorff A."/>
            <person name="Ohm R.A."/>
            <person name="Martin F."/>
            <person name="Silar P."/>
            <person name="Natvig D.O."/>
            <person name="Lalanne C."/>
            <person name="Gautier V."/>
            <person name="Ament-Velasquez S.L."/>
            <person name="Kruys A."/>
            <person name="Hutchinson M.I."/>
            <person name="Powell A.J."/>
            <person name="Barry K."/>
            <person name="Miller A.N."/>
            <person name="Grigoriev I.V."/>
            <person name="Debuchy R."/>
            <person name="Gladieux P."/>
            <person name="Hiltunen Thoren M."/>
            <person name="Johannesson H."/>
        </authorList>
    </citation>
    <scope>NUCLEOTIDE SEQUENCE [LARGE SCALE GENOMIC DNA]</scope>
    <source>
        <strain evidence="4">CBS 284.82</strain>
    </source>
</reference>
<feature type="chain" id="PRO_5042990998" description="Extracellular membrane protein CFEM domain-containing protein" evidence="2">
    <location>
        <begin position="24"/>
        <end position="242"/>
    </location>
</feature>
<organism evidence="3 4">
    <name type="scientific">Parachaetomium inaequale</name>
    <dbReference type="NCBI Taxonomy" id="2588326"/>
    <lineage>
        <taxon>Eukaryota</taxon>
        <taxon>Fungi</taxon>
        <taxon>Dikarya</taxon>
        <taxon>Ascomycota</taxon>
        <taxon>Pezizomycotina</taxon>
        <taxon>Sordariomycetes</taxon>
        <taxon>Sordariomycetidae</taxon>
        <taxon>Sordariales</taxon>
        <taxon>Chaetomiaceae</taxon>
        <taxon>Parachaetomium</taxon>
    </lineage>
</organism>
<evidence type="ECO:0000313" key="3">
    <source>
        <dbReference type="EMBL" id="KAK4040521.1"/>
    </source>
</evidence>
<dbReference type="EMBL" id="MU854375">
    <property type="protein sequence ID" value="KAK4040521.1"/>
    <property type="molecule type" value="Genomic_DNA"/>
</dbReference>
<sequence length="242" mass="24925">MVLASYVRLALLGAALFVSPAQATFQFPSCVESCVVSSGCKTNNARCMCTAARELLLDSVISCLFFSCKDDLRNFEDAFLDPIEQGCEDSNRDIPRSKLRAAESLATSYIGKLPSPTTFKSTTVEVTHTPKPTTKPSPATTAEAPSSSSTTTTTTTTTTTEEGEPTPSSSSAAERGAEESTSTAATQSAATPSQSPTSDDSGSSGGFAANPFGSPSGSAGSAIQPLLVLLSLPLAVSMLALR</sequence>
<evidence type="ECO:0008006" key="5">
    <source>
        <dbReference type="Google" id="ProtNLM"/>
    </source>
</evidence>
<gene>
    <name evidence="3" type="ORF">C8A01DRAFT_35468</name>
</gene>
<feature type="region of interest" description="Disordered" evidence="1">
    <location>
        <begin position="117"/>
        <end position="220"/>
    </location>
</feature>
<accession>A0AAN6SSJ0</accession>